<organism evidence="2 3">
    <name type="scientific">Anaerovibrio slackiae</name>
    <dbReference type="NCBI Taxonomy" id="2652309"/>
    <lineage>
        <taxon>Bacteria</taxon>
        <taxon>Bacillati</taxon>
        <taxon>Bacillota</taxon>
        <taxon>Negativicutes</taxon>
        <taxon>Selenomonadales</taxon>
        <taxon>Selenomonadaceae</taxon>
        <taxon>Anaerovibrio</taxon>
    </lineage>
</organism>
<evidence type="ECO:0000259" key="1">
    <source>
        <dbReference type="PROSITE" id="PS50943"/>
    </source>
</evidence>
<dbReference type="PROSITE" id="PS50943">
    <property type="entry name" value="HTH_CROC1"/>
    <property type="match status" value="1"/>
</dbReference>
<proteinExistence type="predicted"/>
<evidence type="ECO:0000313" key="3">
    <source>
        <dbReference type="Proteomes" id="UP000433181"/>
    </source>
</evidence>
<dbReference type="AlphaFoldDB" id="A0A6I2UL23"/>
<dbReference type="GeneID" id="96779793"/>
<dbReference type="CDD" id="cd00093">
    <property type="entry name" value="HTH_XRE"/>
    <property type="match status" value="1"/>
</dbReference>
<dbReference type="RefSeq" id="WP_154408002.1">
    <property type="nucleotide sequence ID" value="NZ_VUNR01000036.1"/>
</dbReference>
<dbReference type="GO" id="GO:0003677">
    <property type="term" value="F:DNA binding"/>
    <property type="evidence" value="ECO:0007669"/>
    <property type="project" value="InterPro"/>
</dbReference>
<sequence>MEHLNLFWLQHARKKRKFTVKFVSRIIGITASTLCHWETGKTPIPAEKLLQLCHLYGCSVNDLIYKETLK</sequence>
<comment type="caution">
    <text evidence="2">The sequence shown here is derived from an EMBL/GenBank/DDBJ whole genome shotgun (WGS) entry which is preliminary data.</text>
</comment>
<reference evidence="2 3" key="1">
    <citation type="submission" date="2019-08" db="EMBL/GenBank/DDBJ databases">
        <title>In-depth cultivation of the pig gut microbiome towards novel bacterial diversity and tailored functional studies.</title>
        <authorList>
            <person name="Wylensek D."/>
            <person name="Hitch T.C.A."/>
            <person name="Clavel T."/>
        </authorList>
    </citation>
    <scope>NUCLEOTIDE SEQUENCE [LARGE SCALE GENOMIC DNA]</scope>
    <source>
        <strain evidence="2 3">WCA-693-APC-5D-A</strain>
    </source>
</reference>
<dbReference type="SUPFAM" id="SSF47413">
    <property type="entry name" value="lambda repressor-like DNA-binding domains"/>
    <property type="match status" value="1"/>
</dbReference>
<protein>
    <submittedName>
        <fullName evidence="2">Helix-turn-helix transcriptional regulator</fullName>
    </submittedName>
</protein>
<dbReference type="Pfam" id="PF12844">
    <property type="entry name" value="HTH_19"/>
    <property type="match status" value="1"/>
</dbReference>
<name>A0A6I2UL23_9FIRM</name>
<dbReference type="InterPro" id="IPR010982">
    <property type="entry name" value="Lambda_DNA-bd_dom_sf"/>
</dbReference>
<evidence type="ECO:0000313" key="2">
    <source>
        <dbReference type="EMBL" id="MSU09841.1"/>
    </source>
</evidence>
<dbReference type="Gene3D" id="1.10.260.40">
    <property type="entry name" value="lambda repressor-like DNA-binding domains"/>
    <property type="match status" value="1"/>
</dbReference>
<gene>
    <name evidence="2" type="ORF">FYJ84_12750</name>
</gene>
<dbReference type="Proteomes" id="UP000433181">
    <property type="component" value="Unassembled WGS sequence"/>
</dbReference>
<dbReference type="SMART" id="SM00530">
    <property type="entry name" value="HTH_XRE"/>
    <property type="match status" value="1"/>
</dbReference>
<dbReference type="EMBL" id="VUNR01000036">
    <property type="protein sequence ID" value="MSU09841.1"/>
    <property type="molecule type" value="Genomic_DNA"/>
</dbReference>
<accession>A0A6I2UL23</accession>
<keyword evidence="3" id="KW-1185">Reference proteome</keyword>
<feature type="domain" description="HTH cro/C1-type" evidence="1">
    <location>
        <begin position="9"/>
        <end position="63"/>
    </location>
</feature>
<dbReference type="InterPro" id="IPR001387">
    <property type="entry name" value="Cro/C1-type_HTH"/>
</dbReference>